<dbReference type="EMBL" id="JBHSKX010000001">
    <property type="protein sequence ID" value="MFC5365678.1"/>
    <property type="molecule type" value="Genomic_DNA"/>
</dbReference>
<feature type="coiled-coil region" evidence="1">
    <location>
        <begin position="51"/>
        <end position="127"/>
    </location>
</feature>
<dbReference type="Gene3D" id="1.10.287.1490">
    <property type="match status" value="1"/>
</dbReference>
<dbReference type="Proteomes" id="UP001596201">
    <property type="component" value="Unassembled WGS sequence"/>
</dbReference>
<dbReference type="AlphaFoldDB" id="A0ABD5R6Y5"/>
<comment type="caution">
    <text evidence="3">The sequence shown here is derived from an EMBL/GenBank/DDBJ whole genome shotgun (WGS) entry which is preliminary data.</text>
</comment>
<reference evidence="3 4" key="1">
    <citation type="journal article" date="2019" name="Int. J. Syst. Evol. Microbiol.">
        <title>The Global Catalogue of Microorganisms (GCM) 10K type strain sequencing project: providing services to taxonomists for standard genome sequencing and annotation.</title>
        <authorList>
            <consortium name="The Broad Institute Genomics Platform"/>
            <consortium name="The Broad Institute Genome Sequencing Center for Infectious Disease"/>
            <person name="Wu L."/>
            <person name="Ma J."/>
        </authorList>
    </citation>
    <scope>NUCLEOTIDE SEQUENCE [LARGE SCALE GENOMIC DNA]</scope>
    <source>
        <strain evidence="3 4">CGMCC 1.12237</strain>
    </source>
</reference>
<evidence type="ECO:0000313" key="3">
    <source>
        <dbReference type="EMBL" id="MFC5365678.1"/>
    </source>
</evidence>
<keyword evidence="1" id="KW-0175">Coiled coil</keyword>
<evidence type="ECO:0000256" key="2">
    <source>
        <dbReference type="SAM" id="MobiDB-lite"/>
    </source>
</evidence>
<gene>
    <name evidence="3" type="ORF">ACFPJ5_01920</name>
</gene>
<evidence type="ECO:0000256" key="1">
    <source>
        <dbReference type="SAM" id="Coils"/>
    </source>
</evidence>
<proteinExistence type="predicted"/>
<evidence type="ECO:0000313" key="4">
    <source>
        <dbReference type="Proteomes" id="UP001596201"/>
    </source>
</evidence>
<dbReference type="RefSeq" id="WP_227229036.1">
    <property type="nucleotide sequence ID" value="NZ_JAJCVJ010000001.1"/>
</dbReference>
<feature type="region of interest" description="Disordered" evidence="2">
    <location>
        <begin position="231"/>
        <end position="273"/>
    </location>
</feature>
<keyword evidence="4" id="KW-1185">Reference proteome</keyword>
<protein>
    <submittedName>
        <fullName evidence="3">CopG family transcriptional regulator</fullName>
    </submittedName>
</protein>
<organism evidence="3 4">
    <name type="scientific">Salinirubrum litoreum</name>
    <dbReference type="NCBI Taxonomy" id="1126234"/>
    <lineage>
        <taxon>Archaea</taxon>
        <taxon>Methanobacteriati</taxon>
        <taxon>Methanobacteriota</taxon>
        <taxon>Stenosarchaea group</taxon>
        <taxon>Halobacteria</taxon>
        <taxon>Halobacteriales</taxon>
        <taxon>Haloferacaceae</taxon>
        <taxon>Salinirubrum</taxon>
    </lineage>
</organism>
<name>A0ABD5R6Y5_9EURY</name>
<sequence length="273" mass="29458">MSGEQALGDDLDEWLDERADELGTDRERLLARLVAAQRLALSETDGGLAELSTLESRVSAVEDDLDEKIADVRERVIQIKRETDAKAPADHGHPELADRLETLRAEIDTLRAEYDDLRDSHDGLRQDLDAGFENYELVLDDLDSDTTDLAAKADTLARVALGLRERIASLEGESAVQRAVADLQREANRAGVSSAQCRNCGSSVHVGLLGAPACPHCEATFDGVEPARGFFGSPKLTTGERPALTDGTDGGSTPRSDEVAQTADDLFAEDDDD</sequence>
<accession>A0ABD5R6Y5</accession>